<feature type="binding site" evidence="4">
    <location>
        <position position="99"/>
    </location>
    <ligand>
        <name>D-ribulose 5-phosphate</name>
        <dbReference type="ChEBI" id="CHEBI:58121"/>
    </ligand>
</feature>
<reference evidence="5 6" key="1">
    <citation type="submission" date="2016-03" db="EMBL/GenBank/DDBJ databases">
        <authorList>
            <person name="Ploux O."/>
        </authorList>
    </citation>
    <scope>NUCLEOTIDE SEQUENCE [LARGE SCALE GENOMIC DNA]</scope>
    <source>
        <strain evidence="5 6">LPB0076</strain>
    </source>
</reference>
<dbReference type="OrthoDB" id="1778624at2"/>
<feature type="active site" description="Proton donor" evidence="3">
    <location>
        <position position="98"/>
    </location>
</feature>
<feature type="binding site" evidence="4">
    <location>
        <position position="109"/>
    </location>
    <ligand>
        <name>D-ribulose 5-phosphate</name>
        <dbReference type="ChEBI" id="CHEBI:58121"/>
    </ligand>
</feature>
<dbReference type="GO" id="GO:0004751">
    <property type="term" value="F:ribose-5-phosphate isomerase activity"/>
    <property type="evidence" value="ECO:0007669"/>
    <property type="project" value="TreeGrafter"/>
</dbReference>
<dbReference type="NCBIfam" id="NF004051">
    <property type="entry name" value="PRK05571.1"/>
    <property type="match status" value="1"/>
</dbReference>
<dbReference type="Proteomes" id="UP000093510">
    <property type="component" value="Unassembled WGS sequence"/>
</dbReference>
<dbReference type="SUPFAM" id="SSF89623">
    <property type="entry name" value="Ribose/Galactose isomerase RpiB/AlsB"/>
    <property type="match status" value="1"/>
</dbReference>
<feature type="active site" description="Proton acceptor" evidence="3">
    <location>
        <position position="65"/>
    </location>
</feature>
<keyword evidence="2 5" id="KW-0413">Isomerase</keyword>
<accession>A0A1B9E5I3</accession>
<dbReference type="NCBIfam" id="TIGR00689">
    <property type="entry name" value="rpiB_lacA_lacB"/>
    <property type="match status" value="1"/>
</dbReference>
<dbReference type="PANTHER" id="PTHR30345:SF0">
    <property type="entry name" value="DNA DAMAGE-REPAIR_TOLERATION PROTEIN DRT102"/>
    <property type="match status" value="1"/>
</dbReference>
<dbReference type="PANTHER" id="PTHR30345">
    <property type="entry name" value="RIBOSE-5-PHOSPHATE ISOMERASE B"/>
    <property type="match status" value="1"/>
</dbReference>
<dbReference type="RefSeq" id="WP_066332836.1">
    <property type="nucleotide sequence ID" value="NZ_CP017688.1"/>
</dbReference>
<protein>
    <submittedName>
        <fullName evidence="5">Ribose-5-phosphate isomerase</fullName>
    </submittedName>
</protein>
<evidence type="ECO:0000256" key="4">
    <source>
        <dbReference type="PIRSR" id="PIRSR005384-2"/>
    </source>
</evidence>
<gene>
    <name evidence="5" type="ORF">LPBF_04140</name>
</gene>
<organism evidence="5 6">
    <name type="scientific">Flavobacterium crassostreae</name>
    <dbReference type="NCBI Taxonomy" id="1763534"/>
    <lineage>
        <taxon>Bacteria</taxon>
        <taxon>Pseudomonadati</taxon>
        <taxon>Bacteroidota</taxon>
        <taxon>Flavobacteriia</taxon>
        <taxon>Flavobacteriales</taxon>
        <taxon>Flavobacteriaceae</taxon>
        <taxon>Flavobacterium</taxon>
    </lineage>
</organism>
<dbReference type="Pfam" id="PF02502">
    <property type="entry name" value="LacAB_rpiB"/>
    <property type="match status" value="1"/>
</dbReference>
<dbReference type="Gene3D" id="3.40.1400.10">
    <property type="entry name" value="Sugar-phosphate isomerase, RpiB/LacA/LacB"/>
    <property type="match status" value="1"/>
</dbReference>
<sequence length="143" mass="15444">MKIAIGNDHAGPEYKKAILEMLSAKGYQVTNYGTDTTDSVDYPDFAHLVATDVATAKVDFGILICGSGNGISMAANKHQNVRAGLCWIKEIAVLARQHNDANIVSIPARFTSIPQAVEIVEAFLSTDFEGGRHQNRVHKIACS</sequence>
<dbReference type="GO" id="GO:0019316">
    <property type="term" value="P:D-allose catabolic process"/>
    <property type="evidence" value="ECO:0007669"/>
    <property type="project" value="TreeGrafter"/>
</dbReference>
<keyword evidence="6" id="KW-1185">Reference proteome</keyword>
<evidence type="ECO:0000313" key="5">
    <source>
        <dbReference type="EMBL" id="OCB77197.1"/>
    </source>
</evidence>
<dbReference type="STRING" id="1763534.GCA_001831475_00668"/>
<dbReference type="InterPro" id="IPR036569">
    <property type="entry name" value="RpiB_LacA_LacB_sf"/>
</dbReference>
<evidence type="ECO:0000256" key="1">
    <source>
        <dbReference type="ARBA" id="ARBA00008754"/>
    </source>
</evidence>
<dbReference type="EMBL" id="LVEP01000017">
    <property type="protein sequence ID" value="OCB77197.1"/>
    <property type="molecule type" value="Genomic_DNA"/>
</dbReference>
<evidence type="ECO:0000313" key="6">
    <source>
        <dbReference type="Proteomes" id="UP000093510"/>
    </source>
</evidence>
<evidence type="ECO:0000256" key="2">
    <source>
        <dbReference type="ARBA" id="ARBA00023235"/>
    </source>
</evidence>
<feature type="binding site" evidence="4">
    <location>
        <begin position="66"/>
        <end position="70"/>
    </location>
    <ligand>
        <name>D-ribulose 5-phosphate</name>
        <dbReference type="ChEBI" id="CHEBI:58121"/>
    </ligand>
</feature>
<dbReference type="AlphaFoldDB" id="A0A1B9E5I3"/>
<dbReference type="InterPro" id="IPR004785">
    <property type="entry name" value="RpiB"/>
</dbReference>
<evidence type="ECO:0000256" key="3">
    <source>
        <dbReference type="PIRSR" id="PIRSR005384-1"/>
    </source>
</evidence>
<dbReference type="NCBIfam" id="TIGR01120">
    <property type="entry name" value="rpiB"/>
    <property type="match status" value="1"/>
</dbReference>
<comment type="similarity">
    <text evidence="1">Belongs to the LacAB/RpiB family.</text>
</comment>
<proteinExistence type="inferred from homology"/>
<feature type="binding site" evidence="4">
    <location>
        <position position="132"/>
    </location>
    <ligand>
        <name>D-ribulose 5-phosphate</name>
        <dbReference type="ChEBI" id="CHEBI:58121"/>
    </ligand>
</feature>
<comment type="caution">
    <text evidence="5">The sequence shown here is derived from an EMBL/GenBank/DDBJ whole genome shotgun (WGS) entry which is preliminary data.</text>
</comment>
<feature type="binding site" evidence="4">
    <location>
        <position position="136"/>
    </location>
    <ligand>
        <name>D-ribulose 5-phosphate</name>
        <dbReference type="ChEBI" id="CHEBI:58121"/>
    </ligand>
</feature>
<dbReference type="GO" id="GO:0009052">
    <property type="term" value="P:pentose-phosphate shunt, non-oxidative branch"/>
    <property type="evidence" value="ECO:0007669"/>
    <property type="project" value="TreeGrafter"/>
</dbReference>
<feature type="binding site" evidence="4">
    <location>
        <begin position="8"/>
        <end position="9"/>
    </location>
    <ligand>
        <name>D-ribulose 5-phosphate</name>
        <dbReference type="ChEBI" id="CHEBI:58121"/>
    </ligand>
</feature>
<name>A0A1B9E5I3_9FLAO</name>
<dbReference type="PIRSF" id="PIRSF005384">
    <property type="entry name" value="RpiB_LacA_B"/>
    <property type="match status" value="1"/>
</dbReference>
<dbReference type="InterPro" id="IPR003500">
    <property type="entry name" value="RpiB_LacA_LacB"/>
</dbReference>